<dbReference type="InterPro" id="IPR011050">
    <property type="entry name" value="Pectin_lyase_fold/virulence"/>
</dbReference>
<sequence>MLAAVMMPSPILLIKLMLKQLYTCSTIAILLLLPSSVVMAAESGINLYVSVDGADTYPGTQSQPFASIQRAQQAVRDARQREPDQAVTVHLAAGHYTLDQTVLFTAADSGHSARRPVRYHGHGEVVISGGRPISGWQSDPQHPELWKTRIAAPKADGDQDWRFEQLWVNGRRAVRARTPNEGDFHTLLGVSEVPIPGSKRMLKHTFAAQPSDLASLKDVDEVSRRDVQVVVYHKWDTTREWLQTSDPQRGLFTTQGEIMKPHNPMKRDCLYFIENYRAALDAAGEWFLDRDGWLYYHPRENETMAETQVVAAGVPRLFDFQGDVQDPQQRVKHIHFEGIKLQHAEFRIPQIGIRSNQAAMNVDATAIQLDGAEGIRFANCAVEHIGGTGFWFRKACRDCSVTRTRVADVGVSAVRIGEMSLVPEAVRTGGITIDNCILHSGGRILPHAVGVWIGHSSDNAITHCDVADFYYTAVSVGWRWGYAESGAKRNRIEYNHLHHIGYRILSDMGGVYTLGPSEGTSVSHNVIHDVYATRYGGWGLYPDEGSSHIVFENNLVYDVRDGGFHQHYGRENIVRNNILAFSEEGQVAVTRAESHLSFTFEHNLVYFDTGRLLGYSGWKNGSKVAMNHNLYWRAEGQPLDFDGKTWTQWRAAGHDQDSIVADPLFVDAKNRDFTLRPESPATEIGFVPFDTTAAGVQGDQAWKDLAAATKFREPYVVPPPAPVHVDDDFESDTPVSLLGIATLQQEGRHSLIGVVPTPEGNGRCLKVQDAVDMKAVYNPHFYWQPSYTDGNTRLSFRIRLQPTVAVSCEWRSNTRPYRTGPVLQFTDSAVTSRGRRLLDIDADTWIDVTMEAPQGKTNSRWKATFVLPNGQRHEVADLNCDPDWTETRWVGFIATTRSDAAFFLDDVKMHND</sequence>
<keyword evidence="3" id="KW-1185">Reference proteome</keyword>
<accession>A0ABP9VU14</accession>
<dbReference type="PANTHER" id="PTHR36453:SF1">
    <property type="entry name" value="RIGHT HANDED BETA HELIX DOMAIN-CONTAINING PROTEIN"/>
    <property type="match status" value="1"/>
</dbReference>
<reference evidence="2 3" key="1">
    <citation type="submission" date="2024-02" db="EMBL/GenBank/DDBJ databases">
        <title>Rhodopirellula caenicola NBRC 110016.</title>
        <authorList>
            <person name="Ichikawa N."/>
            <person name="Katano-Makiyama Y."/>
            <person name="Hidaka K."/>
        </authorList>
    </citation>
    <scope>NUCLEOTIDE SEQUENCE [LARGE SCALE GENOMIC DNA]</scope>
    <source>
        <strain evidence="2 3">NBRC 110016</strain>
    </source>
</reference>
<dbReference type="SUPFAM" id="SSF51126">
    <property type="entry name" value="Pectin lyase-like"/>
    <property type="match status" value="1"/>
</dbReference>
<evidence type="ECO:0000313" key="3">
    <source>
        <dbReference type="Proteomes" id="UP001416858"/>
    </source>
</evidence>
<dbReference type="SMART" id="SM00710">
    <property type="entry name" value="PbH1"/>
    <property type="match status" value="6"/>
</dbReference>
<dbReference type="PANTHER" id="PTHR36453">
    <property type="entry name" value="SECRETED PROTEIN-RELATED"/>
    <property type="match status" value="1"/>
</dbReference>
<feature type="domain" description="Right handed beta helix" evidence="1">
    <location>
        <begin position="428"/>
        <end position="597"/>
    </location>
</feature>
<dbReference type="InterPro" id="IPR006626">
    <property type="entry name" value="PbH1"/>
</dbReference>
<dbReference type="Proteomes" id="UP001416858">
    <property type="component" value="Unassembled WGS sequence"/>
</dbReference>
<evidence type="ECO:0000313" key="2">
    <source>
        <dbReference type="EMBL" id="GAA5508629.1"/>
    </source>
</evidence>
<gene>
    <name evidence="2" type="ORF">Rcae01_04096</name>
</gene>
<evidence type="ECO:0000259" key="1">
    <source>
        <dbReference type="Pfam" id="PF13229"/>
    </source>
</evidence>
<protein>
    <recommendedName>
        <fullName evidence="1">Right handed beta helix domain-containing protein</fullName>
    </recommendedName>
</protein>
<dbReference type="EMBL" id="BAABRO010000010">
    <property type="protein sequence ID" value="GAA5508629.1"/>
    <property type="molecule type" value="Genomic_DNA"/>
</dbReference>
<proteinExistence type="predicted"/>
<dbReference type="Gene3D" id="2.160.20.10">
    <property type="entry name" value="Single-stranded right-handed beta-helix, Pectin lyase-like"/>
    <property type="match status" value="2"/>
</dbReference>
<dbReference type="InterPro" id="IPR012334">
    <property type="entry name" value="Pectin_lyas_fold"/>
</dbReference>
<organism evidence="2 3">
    <name type="scientific">Novipirellula caenicola</name>
    <dbReference type="NCBI Taxonomy" id="1536901"/>
    <lineage>
        <taxon>Bacteria</taxon>
        <taxon>Pseudomonadati</taxon>
        <taxon>Planctomycetota</taxon>
        <taxon>Planctomycetia</taxon>
        <taxon>Pirellulales</taxon>
        <taxon>Pirellulaceae</taxon>
        <taxon>Novipirellula</taxon>
    </lineage>
</organism>
<comment type="caution">
    <text evidence="2">The sequence shown here is derived from an EMBL/GenBank/DDBJ whole genome shotgun (WGS) entry which is preliminary data.</text>
</comment>
<dbReference type="InterPro" id="IPR039448">
    <property type="entry name" value="Beta_helix"/>
</dbReference>
<dbReference type="Pfam" id="PF13229">
    <property type="entry name" value="Beta_helix"/>
    <property type="match status" value="1"/>
</dbReference>
<name>A0ABP9VU14_9BACT</name>